<dbReference type="EMBL" id="GANP01012846">
    <property type="protein sequence ID" value="JAB71622.1"/>
    <property type="molecule type" value="mRNA"/>
</dbReference>
<dbReference type="AlphaFoldDB" id="V5HA34"/>
<accession>V5HA34</accession>
<evidence type="ECO:0000256" key="2">
    <source>
        <dbReference type="ARBA" id="ARBA00022525"/>
    </source>
</evidence>
<sequence>MACLCFIFLAFVVAYQCVDVVNGDVNENGLPNYVHRKSDLLRKLRTLCQNKYKTRILARVNLPGCSVICARGVFAGIFGGGDEIQLRNQEPCSNQGGVCDNGQCVHYA</sequence>
<reference evidence="7" key="1">
    <citation type="journal article" date="2015" name="Sci. Rep.">
        <title>Tissue- and time-dependent transcription in Ixodes ricinus salivary glands and midguts when blood feeding on the vertebrate host.</title>
        <authorList>
            <person name="Kotsyfakis M."/>
            <person name="Schwarz A."/>
            <person name="Erhart J."/>
            <person name="Ribeiro J.M."/>
        </authorList>
    </citation>
    <scope>NUCLEOTIDE SEQUENCE</scope>
    <source>
        <tissue evidence="7">Salivary gland and midgut</tissue>
    </source>
</reference>
<proteinExistence type="evidence at transcript level"/>
<feature type="chain" id="PRO_5004737823" evidence="6">
    <location>
        <begin position="24"/>
        <end position="108"/>
    </location>
</feature>
<evidence type="ECO:0000256" key="1">
    <source>
        <dbReference type="ARBA" id="ARBA00004613"/>
    </source>
</evidence>
<evidence type="ECO:0000256" key="6">
    <source>
        <dbReference type="SAM" id="SignalP"/>
    </source>
</evidence>
<comment type="subcellular location">
    <subcellularLocation>
        <location evidence="1">Secreted</location>
    </subcellularLocation>
</comment>
<dbReference type="InterPro" id="IPR021971">
    <property type="entry name" value="Salp15"/>
</dbReference>
<keyword evidence="3 6" id="KW-0732">Signal</keyword>
<keyword evidence="2" id="KW-0964">Secreted</keyword>
<dbReference type="Pfam" id="PF12115">
    <property type="entry name" value="Salp15"/>
    <property type="match status" value="1"/>
</dbReference>
<name>V5HA34_IXORI</name>
<feature type="signal peptide" evidence="6">
    <location>
        <begin position="1"/>
        <end position="23"/>
    </location>
</feature>
<evidence type="ECO:0000313" key="7">
    <source>
        <dbReference type="EMBL" id="JAB71622.1"/>
    </source>
</evidence>
<evidence type="ECO:0000256" key="3">
    <source>
        <dbReference type="ARBA" id="ARBA00022729"/>
    </source>
</evidence>
<keyword evidence="4" id="KW-0325">Glycoprotein</keyword>
<evidence type="ECO:0000256" key="5">
    <source>
        <dbReference type="ARBA" id="ARBA00034321"/>
    </source>
</evidence>
<protein>
    <submittedName>
        <fullName evidence="7">Putative secreted protein</fullName>
    </submittedName>
</protein>
<comment type="similarity">
    <text evidence="5">Belongs to the salp15 family.</text>
</comment>
<evidence type="ECO:0000256" key="4">
    <source>
        <dbReference type="ARBA" id="ARBA00023180"/>
    </source>
</evidence>
<dbReference type="GO" id="GO:0005576">
    <property type="term" value="C:extracellular region"/>
    <property type="evidence" value="ECO:0007669"/>
    <property type="project" value="UniProtKB-SubCell"/>
</dbReference>
<organism evidence="7">
    <name type="scientific">Ixodes ricinus</name>
    <name type="common">Common tick</name>
    <name type="synonym">Acarus ricinus</name>
    <dbReference type="NCBI Taxonomy" id="34613"/>
    <lineage>
        <taxon>Eukaryota</taxon>
        <taxon>Metazoa</taxon>
        <taxon>Ecdysozoa</taxon>
        <taxon>Arthropoda</taxon>
        <taxon>Chelicerata</taxon>
        <taxon>Arachnida</taxon>
        <taxon>Acari</taxon>
        <taxon>Parasitiformes</taxon>
        <taxon>Ixodida</taxon>
        <taxon>Ixodoidea</taxon>
        <taxon>Ixodidae</taxon>
        <taxon>Ixodinae</taxon>
        <taxon>Ixodes</taxon>
    </lineage>
</organism>